<feature type="coiled-coil region" evidence="1">
    <location>
        <begin position="513"/>
        <end position="574"/>
    </location>
</feature>
<keyword evidence="3" id="KW-1185">Reference proteome</keyword>
<proteinExistence type="predicted"/>
<reference evidence="2 3" key="1">
    <citation type="submission" date="2019-08" db="EMBL/GenBank/DDBJ databases">
        <title>Complete genome sequence of Candidatus Uab amorphum.</title>
        <authorList>
            <person name="Shiratori T."/>
            <person name="Suzuki S."/>
            <person name="Kakizawa Y."/>
            <person name="Ishida K."/>
        </authorList>
    </citation>
    <scope>NUCLEOTIDE SEQUENCE [LARGE SCALE GENOMIC DNA]</scope>
    <source>
        <strain evidence="2 3">SRT547</strain>
    </source>
</reference>
<dbReference type="AlphaFoldDB" id="A0A5S9F4F2"/>
<evidence type="ECO:0000256" key="1">
    <source>
        <dbReference type="SAM" id="Coils"/>
    </source>
</evidence>
<sequence>MRFTMFFLGVLCAGFLHANDYKYYVKLEIQLQPKFAVNFGDEFDQEDAEDYGTYYKVKFADNKKIGKIKHFVNKRLYTYYKISYADQQSIVAIYDHEANLTDKIIYNEQNELVTGEVSPRHFLLAPPIWAQCAIYVKKDDLVLNSCLRLLLGNNFLMSRELVNDFDYGFAFSENLKDLDASRFLIVLYGSITSEDSRWFSHVMLQNCRQERRSDDWNVYYSEGDYAPLKGAIITKSGVVAICPTEQVKETIEMLEGKKQQCNEDLYDKMQKMFGKNLLSLLFTKDFIYIPQEEIDFQKMDYVHVSLSPLVENHYVAHVDIAFRSAASVDELQKKFNTSIQRMMGDIRESMPRMKTFDVKDTLTLLQQLEIKYSNYVFSVENKIDQHLLKGWTCVEDHNLPRFYFEYFRDLTVEKTIENSQQHFVNGEYKKVFEESYLWEFLEKKEYRKIYDEFWEKMDESSKKRFGYDKFETLDDLIVHKMLHDNFWIKEKRYRGALNGIGELYLKMQSTPYAQQIKNRYEELYKEAVAEQKNAKLYFYYQSFDEYVKDSLKWKKESKEKYSSLLAEVKKLEKQQRFHEAIDKTMFELYFSCPSLFERIEAVKYFYRLLEKRTAKYTDIK</sequence>
<evidence type="ECO:0000313" key="3">
    <source>
        <dbReference type="Proteomes" id="UP000326354"/>
    </source>
</evidence>
<gene>
    <name evidence="2" type="ORF">UABAM_03847</name>
</gene>
<dbReference type="Proteomes" id="UP000326354">
    <property type="component" value="Chromosome"/>
</dbReference>
<protein>
    <submittedName>
        <fullName evidence="2">Uncharacterized protein</fullName>
    </submittedName>
</protein>
<dbReference type="RefSeq" id="WP_151969577.1">
    <property type="nucleotide sequence ID" value="NZ_AP019860.1"/>
</dbReference>
<dbReference type="KEGG" id="uam:UABAM_03847"/>
<keyword evidence="1" id="KW-0175">Coiled coil</keyword>
<accession>A0A5S9F4F2</accession>
<organism evidence="2 3">
    <name type="scientific">Uabimicrobium amorphum</name>
    <dbReference type="NCBI Taxonomy" id="2596890"/>
    <lineage>
        <taxon>Bacteria</taxon>
        <taxon>Pseudomonadati</taxon>
        <taxon>Planctomycetota</taxon>
        <taxon>Candidatus Uabimicrobiia</taxon>
        <taxon>Candidatus Uabimicrobiales</taxon>
        <taxon>Candidatus Uabimicrobiaceae</taxon>
        <taxon>Candidatus Uabimicrobium</taxon>
    </lineage>
</organism>
<dbReference type="EMBL" id="AP019860">
    <property type="protein sequence ID" value="BBM85478.1"/>
    <property type="molecule type" value="Genomic_DNA"/>
</dbReference>
<evidence type="ECO:0000313" key="2">
    <source>
        <dbReference type="EMBL" id="BBM85478.1"/>
    </source>
</evidence>
<name>A0A5S9F4F2_UABAM</name>